<dbReference type="EMBL" id="JADINH010000082">
    <property type="protein sequence ID" value="MBO8415501.1"/>
    <property type="molecule type" value="Genomic_DNA"/>
</dbReference>
<dbReference type="AlphaFoldDB" id="A0A9D9DCN6"/>
<comment type="caution">
    <text evidence="9">The sequence shown here is derived from an EMBL/GenBank/DDBJ whole genome shotgun (WGS) entry which is preliminary data.</text>
</comment>
<evidence type="ECO:0000256" key="5">
    <source>
        <dbReference type="ARBA" id="ARBA00034323"/>
    </source>
</evidence>
<dbReference type="GO" id="GO:0030246">
    <property type="term" value="F:carbohydrate binding"/>
    <property type="evidence" value="ECO:0007669"/>
    <property type="project" value="InterPro"/>
</dbReference>
<keyword evidence="4 7" id="KW-0732">Signal</keyword>
<dbReference type="InterPro" id="IPR028082">
    <property type="entry name" value="Peripla_BP_I"/>
</dbReference>
<dbReference type="GO" id="GO:0030313">
    <property type="term" value="C:cell envelope"/>
    <property type="evidence" value="ECO:0007669"/>
    <property type="project" value="UniProtKB-SubCell"/>
</dbReference>
<evidence type="ECO:0000313" key="10">
    <source>
        <dbReference type="Proteomes" id="UP000823631"/>
    </source>
</evidence>
<keyword evidence="3" id="KW-0479">Metal-binding</keyword>
<dbReference type="Proteomes" id="UP000823631">
    <property type="component" value="Unassembled WGS sequence"/>
</dbReference>
<evidence type="ECO:0000259" key="8">
    <source>
        <dbReference type="Pfam" id="PF13407"/>
    </source>
</evidence>
<feature type="domain" description="Periplasmic binding protein" evidence="8">
    <location>
        <begin position="31"/>
        <end position="301"/>
    </location>
</feature>
<dbReference type="CDD" id="cd01539">
    <property type="entry name" value="PBP1_GGBP"/>
    <property type="match status" value="1"/>
</dbReference>
<gene>
    <name evidence="9" type="ORF">IAB19_03855</name>
</gene>
<sequence>MKKKLCAAVAAAVLTVTAPVFALEHLDAFYYNTADSFIAELSHSLQAQAKAEGTELHEFNAMDDLLVQLESIQTAAGKGKQPLAVNIVDVSNGQAAADIAKKNGNALIFFNRMPSAEVLASWEKACYVGSDAAQSGTLQGRMLADYTAAHPEADRNHDGKLSLVIIKGQATHQDTALRTNAALKALREAGVNAEITFSQNGNWSFASGSEQMGRALSSQGIEKIEAVICNNDAMALGASAALQQLGWNMGDPAKFVPIVGIDGLPEALKAVQDGKILGTVKQDAKAQAELIFKLARILDEGKAVPAELDGIKASGRAFEVPYQTVIKQ</sequence>
<feature type="signal peptide" evidence="7">
    <location>
        <begin position="1"/>
        <end position="22"/>
    </location>
</feature>
<dbReference type="PANTHER" id="PTHR46847:SF1">
    <property type="entry name" value="D-ALLOSE-BINDING PERIPLASMIC PROTEIN-RELATED"/>
    <property type="match status" value="1"/>
</dbReference>
<evidence type="ECO:0000256" key="6">
    <source>
        <dbReference type="ARBA" id="ARBA00034344"/>
    </source>
</evidence>
<dbReference type="SUPFAM" id="SSF53822">
    <property type="entry name" value="Periplasmic binding protein-like I"/>
    <property type="match status" value="1"/>
</dbReference>
<evidence type="ECO:0000256" key="3">
    <source>
        <dbReference type="ARBA" id="ARBA00022723"/>
    </source>
</evidence>
<feature type="chain" id="PRO_5038429404" description="D-galactose/methyl-galactoside binding periplasmic protein MglB" evidence="7">
    <location>
        <begin position="23"/>
        <end position="328"/>
    </location>
</feature>
<evidence type="ECO:0000256" key="2">
    <source>
        <dbReference type="ARBA" id="ARBA00007639"/>
    </source>
</evidence>
<comment type="similarity">
    <text evidence="2">Belongs to the bacterial solute-binding protein 2 family.</text>
</comment>
<comment type="subcellular location">
    <subcellularLocation>
        <location evidence="1">Cell envelope</location>
    </subcellularLocation>
</comment>
<dbReference type="PANTHER" id="PTHR46847">
    <property type="entry name" value="D-ALLOSE-BINDING PERIPLASMIC PROTEIN-RELATED"/>
    <property type="match status" value="1"/>
</dbReference>
<dbReference type="InterPro" id="IPR044085">
    <property type="entry name" value="MglB-like_PBP1"/>
</dbReference>
<evidence type="ECO:0000256" key="7">
    <source>
        <dbReference type="SAM" id="SignalP"/>
    </source>
</evidence>
<dbReference type="GO" id="GO:0046872">
    <property type="term" value="F:metal ion binding"/>
    <property type="evidence" value="ECO:0007669"/>
    <property type="project" value="UniProtKB-KW"/>
</dbReference>
<accession>A0A9D9DCN6</accession>
<organism evidence="9 10">
    <name type="scientific">Candidatus Avisuccinivibrio stercorigallinarum</name>
    <dbReference type="NCBI Taxonomy" id="2840704"/>
    <lineage>
        <taxon>Bacteria</taxon>
        <taxon>Pseudomonadati</taxon>
        <taxon>Pseudomonadota</taxon>
        <taxon>Gammaproteobacteria</taxon>
        <taxon>Aeromonadales</taxon>
        <taxon>Succinivibrionaceae</taxon>
        <taxon>Succinivibrionaceae incertae sedis</taxon>
        <taxon>Candidatus Avisuccinivibrio</taxon>
    </lineage>
</organism>
<evidence type="ECO:0000256" key="1">
    <source>
        <dbReference type="ARBA" id="ARBA00004196"/>
    </source>
</evidence>
<dbReference type="InterPro" id="IPR025997">
    <property type="entry name" value="SBP_2_dom"/>
</dbReference>
<dbReference type="Gene3D" id="3.40.50.2300">
    <property type="match status" value="2"/>
</dbReference>
<dbReference type="GO" id="GO:0055085">
    <property type="term" value="P:transmembrane transport"/>
    <property type="evidence" value="ECO:0007669"/>
    <property type="project" value="UniProtKB-ARBA"/>
</dbReference>
<name>A0A9D9DCN6_9GAMM</name>
<proteinExistence type="inferred from homology"/>
<dbReference type="Pfam" id="PF13407">
    <property type="entry name" value="Peripla_BP_4"/>
    <property type="match status" value="1"/>
</dbReference>
<evidence type="ECO:0000313" key="9">
    <source>
        <dbReference type="EMBL" id="MBO8415501.1"/>
    </source>
</evidence>
<reference evidence="9" key="1">
    <citation type="submission" date="2020-10" db="EMBL/GenBank/DDBJ databases">
        <authorList>
            <person name="Gilroy R."/>
        </authorList>
    </citation>
    <scope>NUCLEOTIDE SEQUENCE</scope>
    <source>
        <strain evidence="9">17213</strain>
    </source>
</reference>
<protein>
    <recommendedName>
        <fullName evidence="6">D-galactose/methyl-galactoside binding periplasmic protein MglB</fullName>
    </recommendedName>
</protein>
<evidence type="ECO:0000256" key="4">
    <source>
        <dbReference type="ARBA" id="ARBA00022729"/>
    </source>
</evidence>
<comment type="subunit">
    <text evidence="5">The ABC transporter complex is composed of one ATP-binding protein (MglA), two transmembrane proteins (MglC) and a solute-binding protein (MglB).</text>
</comment>
<reference evidence="9" key="2">
    <citation type="journal article" date="2021" name="PeerJ">
        <title>Extensive microbial diversity within the chicken gut microbiome revealed by metagenomics and culture.</title>
        <authorList>
            <person name="Gilroy R."/>
            <person name="Ravi A."/>
            <person name="Getino M."/>
            <person name="Pursley I."/>
            <person name="Horton D.L."/>
            <person name="Alikhan N.F."/>
            <person name="Baker D."/>
            <person name="Gharbi K."/>
            <person name="Hall N."/>
            <person name="Watson M."/>
            <person name="Adriaenssens E.M."/>
            <person name="Foster-Nyarko E."/>
            <person name="Jarju S."/>
            <person name="Secka A."/>
            <person name="Antonio M."/>
            <person name="Oren A."/>
            <person name="Chaudhuri R.R."/>
            <person name="La Ragione R."/>
            <person name="Hildebrand F."/>
            <person name="Pallen M.J."/>
        </authorList>
    </citation>
    <scope>NUCLEOTIDE SEQUENCE</scope>
    <source>
        <strain evidence="9">17213</strain>
    </source>
</reference>